<name>A0AAE1LIM1_9NEOP</name>
<reference evidence="2" key="2">
    <citation type="journal article" date="2023" name="BMC Genomics">
        <title>Pest status, molecular evolution, and epigenetic factors derived from the genome assembly of Frankliniella fusca, a thysanopteran phytovirus vector.</title>
        <authorList>
            <person name="Catto M.A."/>
            <person name="Labadie P.E."/>
            <person name="Jacobson A.L."/>
            <person name="Kennedy G.G."/>
            <person name="Srinivasan R."/>
            <person name="Hunt B.G."/>
        </authorList>
    </citation>
    <scope>NUCLEOTIDE SEQUENCE</scope>
    <source>
        <strain evidence="2">PL_HMW_Pooled</strain>
    </source>
</reference>
<dbReference type="PANTHER" id="PTHR46113">
    <property type="entry name" value="SNAC DOMAIN-CONTAINING PROTEIN"/>
    <property type="match status" value="1"/>
</dbReference>
<protein>
    <submittedName>
        <fullName evidence="2">Replication origin-binding protein</fullName>
    </submittedName>
</protein>
<evidence type="ECO:0000313" key="2">
    <source>
        <dbReference type="EMBL" id="KAK3920825.1"/>
    </source>
</evidence>
<organism evidence="2 3">
    <name type="scientific">Frankliniella fusca</name>
    <dbReference type="NCBI Taxonomy" id="407009"/>
    <lineage>
        <taxon>Eukaryota</taxon>
        <taxon>Metazoa</taxon>
        <taxon>Ecdysozoa</taxon>
        <taxon>Arthropoda</taxon>
        <taxon>Hexapoda</taxon>
        <taxon>Insecta</taxon>
        <taxon>Pterygota</taxon>
        <taxon>Neoptera</taxon>
        <taxon>Paraneoptera</taxon>
        <taxon>Thysanoptera</taxon>
        <taxon>Terebrantia</taxon>
        <taxon>Thripoidea</taxon>
        <taxon>Thripidae</taxon>
        <taxon>Frankliniella</taxon>
    </lineage>
</organism>
<proteinExistence type="predicted"/>
<keyword evidence="1" id="KW-0175">Coiled coil</keyword>
<dbReference type="EMBL" id="JAHWGI010001022">
    <property type="protein sequence ID" value="KAK3920825.1"/>
    <property type="molecule type" value="Genomic_DNA"/>
</dbReference>
<keyword evidence="3" id="KW-1185">Reference proteome</keyword>
<evidence type="ECO:0000256" key="1">
    <source>
        <dbReference type="SAM" id="Coils"/>
    </source>
</evidence>
<reference evidence="2" key="1">
    <citation type="submission" date="2021-07" db="EMBL/GenBank/DDBJ databases">
        <authorList>
            <person name="Catto M.A."/>
            <person name="Jacobson A."/>
            <person name="Kennedy G."/>
            <person name="Labadie P."/>
            <person name="Hunt B.G."/>
            <person name="Srinivasan R."/>
        </authorList>
    </citation>
    <scope>NUCLEOTIDE SEQUENCE</scope>
    <source>
        <strain evidence="2">PL_HMW_Pooled</strain>
        <tissue evidence="2">Head</tissue>
    </source>
</reference>
<sequence>MASKTRTQTDKWLVGQPLASPIACSKLPTTGQMLRRFFFIQSECSDRTLRECAMLTLQEAYPFWQRCGVPLQEMKHAIDTFLLLHTEWTKLKKDKSRTGDRYEQVRGEFKARLEQTYDLARVDAEEIMCEKIEKCRNEKERAGMKEDLEFYKLQMKCRVGSMLQKDMLVVKKEKQQRKILEKKEELKRKLEADNACTAETYKKVLWDSVKVEELSECEDNGEEESHADKDFSEEEHRKRKIKCDVLSPSLLASLDRNNITDRRATRVIKETAQALGHDVETLNLSRRTVGRKREENRIAAIENFSDIYTPEGPVVVHWDGKILPNEQGKKIDRLPVLVKDLGSGNEQLLGVAALEDGSGKSQQTAIKDLTVARKVDSNIVGMSFDTTSTNTGPFIGACVLLEEALGRTLIRLPCRHHVLELPIKGGFDSLSAASTSPVTALYERFAKFWPTADPGNYVTAVQLQVIRRIANADEIIMFCNQQLSVEKMPRDDYKHLLMYTVTFLGGVPPGGVRFYKPGTVNKTRFMGNALYCLIITMFSRQFEMSPAEKAAALETSLFTVMAYVKPWILANVAATAPRMDLELLKILAHEITRHKKNDARKTLWHAAGYKFLGHLWYLSPELVCLALFDEDVSVTEKKKIVESINSNPVDDECTYKGFVGKLDSSVKDLQLSDFANHGSLHFFEKLNVDPDFLSIDPSEWEGNESYLKVKKYVKNLPTTNDAAERGVAIAKQFNNVLTTKEEQKQGLYVTVANDRKLVKQVKK</sequence>
<evidence type="ECO:0000313" key="3">
    <source>
        <dbReference type="Proteomes" id="UP001219518"/>
    </source>
</evidence>
<accession>A0AAE1LIM1</accession>
<dbReference type="AlphaFoldDB" id="A0AAE1LIM1"/>
<comment type="caution">
    <text evidence="2">The sequence shown here is derived from an EMBL/GenBank/DDBJ whole genome shotgun (WGS) entry which is preliminary data.</text>
</comment>
<dbReference type="PANTHER" id="PTHR46113:SF1">
    <property type="entry name" value="PEPTIDASE M17 LEUCYL AMINOPEPTIDASE N-TERMINAL DOMAIN-CONTAINING PROTEIN"/>
    <property type="match status" value="1"/>
</dbReference>
<feature type="coiled-coil region" evidence="1">
    <location>
        <begin position="169"/>
        <end position="200"/>
    </location>
</feature>
<gene>
    <name evidence="2" type="ORF">KUF71_010062</name>
</gene>
<dbReference type="Proteomes" id="UP001219518">
    <property type="component" value="Unassembled WGS sequence"/>
</dbReference>